<evidence type="ECO:0000313" key="3">
    <source>
        <dbReference type="Proteomes" id="UP000051096"/>
    </source>
</evidence>
<dbReference type="AlphaFoldDB" id="A0A0S8GJN3"/>
<feature type="transmembrane region" description="Helical" evidence="1">
    <location>
        <begin position="181"/>
        <end position="202"/>
    </location>
</feature>
<keyword evidence="1" id="KW-0472">Membrane</keyword>
<sequence>MVGVIVLVFFLLNCTYTAKHYLAYERAELTVVSQRVGETIDPQERKQFNLFQGINDFKAAHFYGIEGGGCEIEILAAQQKFAAVNRDENTIMMLRDYIDRYEEIKESKERFEKKWEIVAYDALGFPVTKSEVNRYCHPAASWGCGIGSALFIIGCSVFAVTLLGLRTLFEPTTPAEEREQNIVLAVGTILGIATGAVVRTAIKSSDELKSIAFIKEAREPRVVE</sequence>
<protein>
    <submittedName>
        <fullName evidence="2">Uncharacterized protein</fullName>
    </submittedName>
</protein>
<dbReference type="EMBL" id="LJUO01000013">
    <property type="protein sequence ID" value="KPK73238.1"/>
    <property type="molecule type" value="Genomic_DNA"/>
</dbReference>
<evidence type="ECO:0000256" key="1">
    <source>
        <dbReference type="SAM" id="Phobius"/>
    </source>
</evidence>
<name>A0A0S8GJN3_UNCW3</name>
<gene>
    <name evidence="2" type="ORF">AMJ87_02495</name>
</gene>
<evidence type="ECO:0000313" key="2">
    <source>
        <dbReference type="EMBL" id="KPK73238.1"/>
    </source>
</evidence>
<keyword evidence="1" id="KW-1133">Transmembrane helix</keyword>
<accession>A0A0S8GJN3</accession>
<dbReference type="Proteomes" id="UP000051096">
    <property type="component" value="Unassembled WGS sequence"/>
</dbReference>
<reference evidence="2 3" key="1">
    <citation type="journal article" date="2015" name="Microbiome">
        <title>Genomic resolution of linkages in carbon, nitrogen, and sulfur cycling among widespread estuary sediment bacteria.</title>
        <authorList>
            <person name="Baker B.J."/>
            <person name="Lazar C.S."/>
            <person name="Teske A.P."/>
            <person name="Dick G.J."/>
        </authorList>
    </citation>
    <scope>NUCLEOTIDE SEQUENCE [LARGE SCALE GENOMIC DNA]</scope>
    <source>
        <strain evidence="2">SM23_60</strain>
    </source>
</reference>
<feature type="transmembrane region" description="Helical" evidence="1">
    <location>
        <begin position="146"/>
        <end position="169"/>
    </location>
</feature>
<comment type="caution">
    <text evidence="2">The sequence shown here is derived from an EMBL/GenBank/DDBJ whole genome shotgun (WGS) entry which is preliminary data.</text>
</comment>
<keyword evidence="1" id="KW-0812">Transmembrane</keyword>
<organism evidence="2 3">
    <name type="scientific">candidate division WOR_3 bacterium SM23_60</name>
    <dbReference type="NCBI Taxonomy" id="1703780"/>
    <lineage>
        <taxon>Bacteria</taxon>
        <taxon>Bacteria division WOR-3</taxon>
    </lineage>
</organism>
<proteinExistence type="predicted"/>